<evidence type="ECO:0008006" key="9">
    <source>
        <dbReference type="Google" id="ProtNLM"/>
    </source>
</evidence>
<feature type="transmembrane region" description="Helical" evidence="6">
    <location>
        <begin position="86"/>
        <end position="103"/>
    </location>
</feature>
<evidence type="ECO:0000313" key="8">
    <source>
        <dbReference type="Proteomes" id="UP001151518"/>
    </source>
</evidence>
<evidence type="ECO:0000256" key="5">
    <source>
        <dbReference type="SAM" id="MobiDB-lite"/>
    </source>
</evidence>
<comment type="subcellular location">
    <subcellularLocation>
        <location evidence="1">Membrane</location>
        <topology evidence="1">Multi-pass membrane protein</topology>
    </subcellularLocation>
</comment>
<reference evidence="7" key="1">
    <citation type="submission" date="2022-07" db="EMBL/GenBank/DDBJ databases">
        <title>Phylogenomic reconstructions and comparative analyses of Kickxellomycotina fungi.</title>
        <authorList>
            <person name="Reynolds N.K."/>
            <person name="Stajich J.E."/>
            <person name="Barry K."/>
            <person name="Grigoriev I.V."/>
            <person name="Crous P."/>
            <person name="Smith M.E."/>
        </authorList>
    </citation>
    <scope>NUCLEOTIDE SEQUENCE</scope>
    <source>
        <strain evidence="7">NRRL 3115</strain>
    </source>
</reference>
<name>A0A9W8G8F9_9FUNG</name>
<evidence type="ECO:0000256" key="4">
    <source>
        <dbReference type="ARBA" id="ARBA00023136"/>
    </source>
</evidence>
<gene>
    <name evidence="7" type="ORF">GGI25_002552</name>
</gene>
<proteinExistence type="predicted"/>
<dbReference type="Proteomes" id="UP001151518">
    <property type="component" value="Unassembled WGS sequence"/>
</dbReference>
<dbReference type="PANTHER" id="PTHR38483">
    <property type="entry name" value="CHROMOSOME 1, WHOLE GENOME SHOTGUN SEQUENCE"/>
    <property type="match status" value="1"/>
</dbReference>
<keyword evidence="4 6" id="KW-0472">Membrane</keyword>
<sequence length="240" mass="26379">MPFGGLSRQEILRGAANRLLYSRFYTYYYIAMLALGLVSLVTAFLESCPSLFFITIEAALCLCMMLEILTRVVATQWSFLTSWWNYFDIVIVLFCGVTLLLLSGGCSAGSNSEEMINTILLVVRNAAQVFRLLATLRKNSRQFDARELNVDINGGSGFLDIINDIDGLAVETEPDYVPGHQGNVGSYDFRLSIDSFGGDAVEPPQSDPQAAVRRSDSRSSATSVRSTSERITGRKKNAGV</sequence>
<evidence type="ECO:0000256" key="1">
    <source>
        <dbReference type="ARBA" id="ARBA00004141"/>
    </source>
</evidence>
<feature type="transmembrane region" description="Helical" evidence="6">
    <location>
        <begin position="51"/>
        <end position="74"/>
    </location>
</feature>
<dbReference type="InterPro" id="IPR027359">
    <property type="entry name" value="Volt_channel_dom_sf"/>
</dbReference>
<feature type="transmembrane region" description="Helical" evidence="6">
    <location>
        <begin position="27"/>
        <end position="45"/>
    </location>
</feature>
<keyword evidence="3 6" id="KW-1133">Transmembrane helix</keyword>
<protein>
    <recommendedName>
        <fullName evidence="9">Ion transport domain-containing protein</fullName>
    </recommendedName>
</protein>
<keyword evidence="2 6" id="KW-0812">Transmembrane</keyword>
<organism evidence="7 8">
    <name type="scientific">Coemansia spiralis</name>
    <dbReference type="NCBI Taxonomy" id="417178"/>
    <lineage>
        <taxon>Eukaryota</taxon>
        <taxon>Fungi</taxon>
        <taxon>Fungi incertae sedis</taxon>
        <taxon>Zoopagomycota</taxon>
        <taxon>Kickxellomycotina</taxon>
        <taxon>Kickxellomycetes</taxon>
        <taxon>Kickxellales</taxon>
        <taxon>Kickxellaceae</taxon>
        <taxon>Coemansia</taxon>
    </lineage>
</organism>
<dbReference type="OrthoDB" id="429183at2759"/>
<dbReference type="EMBL" id="JANBTW010000023">
    <property type="protein sequence ID" value="KAJ2678201.1"/>
    <property type="molecule type" value="Genomic_DNA"/>
</dbReference>
<accession>A0A9W8G8F9</accession>
<evidence type="ECO:0000256" key="2">
    <source>
        <dbReference type="ARBA" id="ARBA00022692"/>
    </source>
</evidence>
<dbReference type="AlphaFoldDB" id="A0A9W8G8F9"/>
<evidence type="ECO:0000256" key="6">
    <source>
        <dbReference type="SAM" id="Phobius"/>
    </source>
</evidence>
<feature type="region of interest" description="Disordered" evidence="5">
    <location>
        <begin position="198"/>
        <end position="240"/>
    </location>
</feature>
<comment type="caution">
    <text evidence="7">The sequence shown here is derived from an EMBL/GenBank/DDBJ whole genome shotgun (WGS) entry which is preliminary data.</text>
</comment>
<evidence type="ECO:0000256" key="3">
    <source>
        <dbReference type="ARBA" id="ARBA00022989"/>
    </source>
</evidence>
<dbReference type="Gene3D" id="1.20.120.350">
    <property type="entry name" value="Voltage-gated potassium channels. Chain C"/>
    <property type="match status" value="1"/>
</dbReference>
<dbReference type="GO" id="GO:0016020">
    <property type="term" value="C:membrane"/>
    <property type="evidence" value="ECO:0007669"/>
    <property type="project" value="UniProtKB-SubCell"/>
</dbReference>
<dbReference type="PANTHER" id="PTHR38483:SF1">
    <property type="entry name" value="ION TRANSPORT DOMAIN-CONTAINING PROTEIN"/>
    <property type="match status" value="1"/>
</dbReference>
<evidence type="ECO:0000313" key="7">
    <source>
        <dbReference type="EMBL" id="KAJ2678201.1"/>
    </source>
</evidence>